<evidence type="ECO:0000259" key="1">
    <source>
        <dbReference type="Pfam" id="PF13649"/>
    </source>
</evidence>
<feature type="domain" description="Methyltransferase" evidence="1">
    <location>
        <begin position="43"/>
        <end position="145"/>
    </location>
</feature>
<dbReference type="CDD" id="cd02440">
    <property type="entry name" value="AdoMet_MTases"/>
    <property type="match status" value="1"/>
</dbReference>
<dbReference type="Pfam" id="PF13649">
    <property type="entry name" value="Methyltransf_25"/>
    <property type="match status" value="1"/>
</dbReference>
<keyword evidence="4" id="KW-1185">Reference proteome</keyword>
<reference evidence="4" key="1">
    <citation type="submission" date="2012-12" db="EMBL/GenBank/DDBJ databases">
        <authorList>
            <person name="Hellsten U."/>
            <person name="Grimwood J."/>
            <person name="Chapman J.A."/>
            <person name="Shapiro H."/>
            <person name="Aerts A."/>
            <person name="Otillar R.P."/>
            <person name="Terry A.Y."/>
            <person name="Boore J.L."/>
            <person name="Simakov O."/>
            <person name="Marletaz F."/>
            <person name="Cho S.-J."/>
            <person name="Edsinger-Gonzales E."/>
            <person name="Havlak P."/>
            <person name="Kuo D.-H."/>
            <person name="Larsson T."/>
            <person name="Lv J."/>
            <person name="Arendt D."/>
            <person name="Savage R."/>
            <person name="Osoegawa K."/>
            <person name="de Jong P."/>
            <person name="Lindberg D.R."/>
            <person name="Seaver E.C."/>
            <person name="Weisblat D.A."/>
            <person name="Putnam N.H."/>
            <person name="Grigoriev I.V."/>
            <person name="Rokhsar D.S."/>
        </authorList>
    </citation>
    <scope>NUCLEOTIDE SEQUENCE</scope>
</reference>
<dbReference type="InParanoid" id="T1FCB5"/>
<dbReference type="EMBL" id="KB097304">
    <property type="protein sequence ID" value="ESN97755.1"/>
    <property type="molecule type" value="Genomic_DNA"/>
</dbReference>
<evidence type="ECO:0000313" key="2">
    <source>
        <dbReference type="EMBL" id="ESN97755.1"/>
    </source>
</evidence>
<dbReference type="GeneID" id="20206464"/>
<gene>
    <name evidence="3" type="primary">20206464</name>
    <name evidence="2" type="ORF">HELRODRAFT_177817</name>
</gene>
<dbReference type="Gene3D" id="3.40.50.150">
    <property type="entry name" value="Vaccinia Virus protein VP39"/>
    <property type="match status" value="1"/>
</dbReference>
<dbReference type="Proteomes" id="UP000015101">
    <property type="component" value="Unassembled WGS sequence"/>
</dbReference>
<name>T1FCB5_HELRO</name>
<dbReference type="CTD" id="20206464"/>
<dbReference type="InterPro" id="IPR029063">
    <property type="entry name" value="SAM-dependent_MTases_sf"/>
</dbReference>
<dbReference type="KEGG" id="hro:HELRODRAFT_177817"/>
<dbReference type="AlphaFoldDB" id="T1FCB5"/>
<accession>T1FCB5</accession>
<protein>
    <recommendedName>
        <fullName evidence="1">Methyltransferase domain-containing protein</fullName>
    </recommendedName>
</protein>
<dbReference type="EnsemblMetazoa" id="HelroT177817">
    <property type="protein sequence ID" value="HelroP177817"/>
    <property type="gene ID" value="HelroG177817"/>
</dbReference>
<dbReference type="SUPFAM" id="SSF53335">
    <property type="entry name" value="S-adenosyl-L-methionine-dependent methyltransferases"/>
    <property type="match status" value="1"/>
</dbReference>
<dbReference type="HOGENOM" id="CLU_093975_0_0_1"/>
<dbReference type="RefSeq" id="XP_009024212.1">
    <property type="nucleotide sequence ID" value="XM_009025964.1"/>
</dbReference>
<sequence>MDDANDSKYSCTESLHEIRQLGVYDVYKGTYDQVGVCDGVERVIAIGCGTAVCELEFLKRVAPNMKHLILVDKDAVCLEQLKMNLSNSLHKDIVGELHSSEAQQWQGPNIRVDLITMFHCLYYFKPEERKEFYRKCFNDWLNPGGKLYIKLAKDLHENNDEDTLNSFYRKTGRRPQLEAFTIKEEVRSLGYKIESEHHYEFYLDLKLFNNRMLHFVQYDATPPYENLDVIKKEMNKMIADGKKAYGAGILFCVVNNVSDKA</sequence>
<organism evidence="3 4">
    <name type="scientific">Helobdella robusta</name>
    <name type="common">Californian leech</name>
    <dbReference type="NCBI Taxonomy" id="6412"/>
    <lineage>
        <taxon>Eukaryota</taxon>
        <taxon>Metazoa</taxon>
        <taxon>Spiralia</taxon>
        <taxon>Lophotrochozoa</taxon>
        <taxon>Annelida</taxon>
        <taxon>Clitellata</taxon>
        <taxon>Hirudinea</taxon>
        <taxon>Rhynchobdellida</taxon>
        <taxon>Glossiphoniidae</taxon>
        <taxon>Helobdella</taxon>
    </lineage>
</organism>
<reference evidence="2 4" key="2">
    <citation type="journal article" date="2013" name="Nature">
        <title>Insights into bilaterian evolution from three spiralian genomes.</title>
        <authorList>
            <person name="Simakov O."/>
            <person name="Marletaz F."/>
            <person name="Cho S.J."/>
            <person name="Edsinger-Gonzales E."/>
            <person name="Havlak P."/>
            <person name="Hellsten U."/>
            <person name="Kuo D.H."/>
            <person name="Larsson T."/>
            <person name="Lv J."/>
            <person name="Arendt D."/>
            <person name="Savage R."/>
            <person name="Osoegawa K."/>
            <person name="de Jong P."/>
            <person name="Grimwood J."/>
            <person name="Chapman J.A."/>
            <person name="Shapiro H."/>
            <person name="Aerts A."/>
            <person name="Otillar R.P."/>
            <person name="Terry A.Y."/>
            <person name="Boore J.L."/>
            <person name="Grigoriev I.V."/>
            <person name="Lindberg D.R."/>
            <person name="Seaver E.C."/>
            <person name="Weisblat D.A."/>
            <person name="Putnam N.H."/>
            <person name="Rokhsar D.S."/>
        </authorList>
    </citation>
    <scope>NUCLEOTIDE SEQUENCE</scope>
</reference>
<dbReference type="EMBL" id="AMQM01006197">
    <property type="status" value="NOT_ANNOTATED_CDS"/>
    <property type="molecule type" value="Genomic_DNA"/>
</dbReference>
<proteinExistence type="predicted"/>
<dbReference type="InterPro" id="IPR041698">
    <property type="entry name" value="Methyltransf_25"/>
</dbReference>
<evidence type="ECO:0000313" key="4">
    <source>
        <dbReference type="Proteomes" id="UP000015101"/>
    </source>
</evidence>
<reference evidence="3" key="3">
    <citation type="submission" date="2015-06" db="UniProtKB">
        <authorList>
            <consortium name="EnsemblMetazoa"/>
        </authorList>
    </citation>
    <scope>IDENTIFICATION</scope>
</reference>
<evidence type="ECO:0000313" key="3">
    <source>
        <dbReference type="EnsemblMetazoa" id="HelroP177817"/>
    </source>
</evidence>